<sequence>MITATERAEAMALQVFISARLHNDRVITHDLVDAVMSRDALKEQGKANKETVRRIIRKRAASERCRVIFTDEERYWAIREQLHHMSRDEVQALRDSIADGGHDDPRGWDRVLNDAISVRLSNRPAPRRLDHAEPVTIRLWKQPRHLMPFPEDVVDAPHTLYIDGVPRREGIPAARIRTIVNNRRFAGRPVEQDATGAIICDTRRYAPQRAAEEVPTVREQQREALARIQAKADAQRAEHRAEMDDRIAAEHQEHGAPAPAAVQARIDARTPDRTPARRVLEGLVVTHDGTATGSTPSNAAHPNVVAARAALDNMAAATMTEHHDVTEPTGDEVNVRGYLVQPREGDRVAVYWLEGGRIVRHDDPAFGPSLDCLSYRLECRGWTVEPMLRSSLCVFAHRPAEEQRPAVEAHQDVAAGGVAAEVGRRVLAEAGESPADSATLFVALAAYESTVQARLTINDESLTLVARHLLEFSADHAQHAQIMAAYRAVDDARSALEDATGLTARAEARKAAIAAVEQARTVILSVAPRAHRMHGTDMPATAPDIRAAALAYNAVESTREELSAIVTGTPKVRVHCASDSGTGWSITATITAGVDTPQGMFIPAHPPLVVKFPRRDGREDAAVNTHRVISSRFLVGVPVEYVTDRRP</sequence>
<evidence type="ECO:0000313" key="1">
    <source>
        <dbReference type="EMBL" id="MBB4902588.1"/>
    </source>
</evidence>
<dbReference type="Proteomes" id="UP000579523">
    <property type="component" value="Unassembled WGS sequence"/>
</dbReference>
<dbReference type="AlphaFoldDB" id="A0A7W7PWQ7"/>
<organism evidence="1 2">
    <name type="scientific">Streptomyces griseomycini</name>
    <dbReference type="NCBI Taxonomy" id="66895"/>
    <lineage>
        <taxon>Bacteria</taxon>
        <taxon>Bacillati</taxon>
        <taxon>Actinomycetota</taxon>
        <taxon>Actinomycetes</taxon>
        <taxon>Kitasatosporales</taxon>
        <taxon>Streptomycetaceae</taxon>
        <taxon>Streptomyces</taxon>
    </lineage>
</organism>
<keyword evidence="2" id="KW-1185">Reference proteome</keyword>
<name>A0A7W7PWQ7_9ACTN</name>
<comment type="caution">
    <text evidence="1">The sequence shown here is derived from an EMBL/GenBank/DDBJ whole genome shotgun (WGS) entry which is preliminary data.</text>
</comment>
<gene>
    <name evidence="1" type="ORF">FHS37_006685</name>
</gene>
<protein>
    <submittedName>
        <fullName evidence="1">Uncharacterized protein</fullName>
    </submittedName>
</protein>
<dbReference type="EMBL" id="JACHJI010000017">
    <property type="protein sequence ID" value="MBB4902588.1"/>
    <property type="molecule type" value="Genomic_DNA"/>
</dbReference>
<accession>A0A7W7PWQ7</accession>
<proteinExistence type="predicted"/>
<reference evidence="1 2" key="1">
    <citation type="submission" date="2020-08" db="EMBL/GenBank/DDBJ databases">
        <title>Genomic Encyclopedia of Type Strains, Phase III (KMG-III): the genomes of soil and plant-associated and newly described type strains.</title>
        <authorList>
            <person name="Whitman W."/>
        </authorList>
    </citation>
    <scope>NUCLEOTIDE SEQUENCE [LARGE SCALE GENOMIC DNA]</scope>
    <source>
        <strain evidence="1 2">CECT 3273</strain>
    </source>
</reference>
<dbReference type="RefSeq" id="WP_184828038.1">
    <property type="nucleotide sequence ID" value="NZ_BMTK01000036.1"/>
</dbReference>
<evidence type="ECO:0000313" key="2">
    <source>
        <dbReference type="Proteomes" id="UP000579523"/>
    </source>
</evidence>